<keyword evidence="4" id="KW-1185">Reference proteome</keyword>
<dbReference type="InterPro" id="IPR025746">
    <property type="entry name" value="PilX_N_dom"/>
</dbReference>
<dbReference type="EMBL" id="LT629736">
    <property type="protein sequence ID" value="SDR77216.1"/>
    <property type="molecule type" value="Genomic_DNA"/>
</dbReference>
<dbReference type="AlphaFoldDB" id="A0A1H1LRQ1"/>
<dbReference type="Pfam" id="PF14341">
    <property type="entry name" value="PilX_N"/>
    <property type="match status" value="1"/>
</dbReference>
<evidence type="ECO:0000259" key="2">
    <source>
        <dbReference type="Pfam" id="PF14341"/>
    </source>
</evidence>
<sequence>MNARDFRRNQSGVSLVVALVFLLILTMLAVTNMREVSLETRITGNLVDEKRLFNSAEAGLKDGEFRTIGTLRKIPGEYSIEAALVPLDAVQTCASLAAKQPCLLKRDPTFEQDFASLQNYSPDDVSTLEDDVDWYALPAPSGASRGESENPEYGNMTQGIGIFRYEINSRAISDTGGDTRLRSTVSRVYN</sequence>
<accession>A0A1H1LRQ1</accession>
<feature type="transmembrane region" description="Helical" evidence="1">
    <location>
        <begin position="12"/>
        <end position="30"/>
    </location>
</feature>
<dbReference type="Proteomes" id="UP000243207">
    <property type="component" value="Chromosome I"/>
</dbReference>
<proteinExistence type="predicted"/>
<evidence type="ECO:0000313" key="3">
    <source>
        <dbReference type="EMBL" id="SDR77216.1"/>
    </source>
</evidence>
<dbReference type="RefSeq" id="WP_093391461.1">
    <property type="nucleotide sequence ID" value="NZ_LT629736.1"/>
</dbReference>
<evidence type="ECO:0000256" key="1">
    <source>
        <dbReference type="SAM" id="Phobius"/>
    </source>
</evidence>
<organism evidence="3 4">
    <name type="scientific">Halopseudomonas xinjiangensis</name>
    <dbReference type="NCBI Taxonomy" id="487184"/>
    <lineage>
        <taxon>Bacteria</taxon>
        <taxon>Pseudomonadati</taxon>
        <taxon>Pseudomonadota</taxon>
        <taxon>Gammaproteobacteria</taxon>
        <taxon>Pseudomonadales</taxon>
        <taxon>Pseudomonadaceae</taxon>
        <taxon>Halopseudomonas</taxon>
    </lineage>
</organism>
<dbReference type="OrthoDB" id="7029556at2"/>
<protein>
    <submittedName>
        <fullName evidence="3">Type IV pilus assembly protein PilX</fullName>
    </submittedName>
</protein>
<reference evidence="4" key="1">
    <citation type="submission" date="2016-10" db="EMBL/GenBank/DDBJ databases">
        <authorList>
            <person name="Varghese N."/>
            <person name="Submissions S."/>
        </authorList>
    </citation>
    <scope>NUCLEOTIDE SEQUENCE [LARGE SCALE GENOMIC DNA]</scope>
    <source>
        <strain evidence="4">NRRL B-51270</strain>
    </source>
</reference>
<keyword evidence="1" id="KW-0812">Transmembrane</keyword>
<evidence type="ECO:0000313" key="4">
    <source>
        <dbReference type="Proteomes" id="UP000243207"/>
    </source>
</evidence>
<name>A0A1H1LRQ1_9GAMM</name>
<keyword evidence="1" id="KW-1133">Transmembrane helix</keyword>
<feature type="domain" description="Type 4 fimbrial biogenesis protein PilX N-terminal" evidence="2">
    <location>
        <begin position="11"/>
        <end position="61"/>
    </location>
</feature>
<keyword evidence="1" id="KW-0472">Membrane</keyword>
<dbReference type="STRING" id="487184.SAMN05216421_0273"/>
<gene>
    <name evidence="3" type="ORF">SAMN05216421_0273</name>
</gene>